<reference evidence="7 8" key="1">
    <citation type="journal article" date="2012" name="Eukaryot. Cell">
        <title>Draft genome sequence of Wickerhamomyces ciferrii NRRL Y-1031 F-60-10.</title>
        <authorList>
            <person name="Schneider J."/>
            <person name="Andrea H."/>
            <person name="Blom J."/>
            <person name="Jaenicke S."/>
            <person name="Ruckert C."/>
            <person name="Schorsch C."/>
            <person name="Szczepanowski R."/>
            <person name="Farwick M."/>
            <person name="Goesmann A."/>
            <person name="Puhler A."/>
            <person name="Schaffer S."/>
            <person name="Tauch A."/>
            <person name="Kohler T."/>
            <person name="Brinkrolf K."/>
        </authorList>
    </citation>
    <scope>NUCLEOTIDE SEQUENCE [LARGE SCALE GENOMIC DNA]</scope>
    <source>
        <strain evidence="8">ATCC 14091 / BCRC 22168 / CBS 111 / JCM 3599 / NBRC 0793 / NRRL Y-1031 F-60-10</strain>
    </source>
</reference>
<name>K0KVA6_WICCF</name>
<dbReference type="InterPro" id="IPR036259">
    <property type="entry name" value="MFS_trans_sf"/>
</dbReference>
<feature type="transmembrane region" description="Helical" evidence="6">
    <location>
        <begin position="306"/>
        <end position="331"/>
    </location>
</feature>
<evidence type="ECO:0000256" key="5">
    <source>
        <dbReference type="ARBA" id="ARBA00023136"/>
    </source>
</evidence>
<dbReference type="Proteomes" id="UP000009328">
    <property type="component" value="Unassembled WGS sequence"/>
</dbReference>
<evidence type="ECO:0000256" key="2">
    <source>
        <dbReference type="ARBA" id="ARBA00022448"/>
    </source>
</evidence>
<feature type="transmembrane region" description="Helical" evidence="6">
    <location>
        <begin position="144"/>
        <end position="164"/>
    </location>
</feature>
<keyword evidence="5 6" id="KW-0472">Membrane</keyword>
<dbReference type="PANTHER" id="PTHR43791:SF63">
    <property type="entry name" value="HIGH AFFINITY CYSTEINE TRANSPORTER"/>
    <property type="match status" value="1"/>
</dbReference>
<feature type="transmembrane region" description="Helical" evidence="6">
    <location>
        <begin position="464"/>
        <end position="486"/>
    </location>
</feature>
<comment type="subcellular location">
    <subcellularLocation>
        <location evidence="1">Membrane</location>
        <topology evidence="1">Multi-pass membrane protein</topology>
    </subcellularLocation>
</comment>
<protein>
    <submittedName>
        <fullName evidence="7">Membrane protein</fullName>
    </submittedName>
</protein>
<dbReference type="Gene3D" id="1.20.1250.20">
    <property type="entry name" value="MFS general substrate transporter like domains"/>
    <property type="match status" value="1"/>
</dbReference>
<evidence type="ECO:0000313" key="7">
    <source>
        <dbReference type="EMBL" id="CCH45369.1"/>
    </source>
</evidence>
<dbReference type="EMBL" id="CAIF01000195">
    <property type="protein sequence ID" value="CCH45369.1"/>
    <property type="molecule type" value="Genomic_DNA"/>
</dbReference>
<dbReference type="Pfam" id="PF07690">
    <property type="entry name" value="MFS_1"/>
    <property type="match status" value="1"/>
</dbReference>
<evidence type="ECO:0000313" key="8">
    <source>
        <dbReference type="Proteomes" id="UP000009328"/>
    </source>
</evidence>
<feature type="transmembrane region" description="Helical" evidence="6">
    <location>
        <begin position="176"/>
        <end position="197"/>
    </location>
</feature>
<comment type="caution">
    <text evidence="7">The sequence shown here is derived from an EMBL/GenBank/DDBJ whole genome shotgun (WGS) entry which is preliminary data.</text>
</comment>
<dbReference type="SUPFAM" id="SSF103473">
    <property type="entry name" value="MFS general substrate transporter"/>
    <property type="match status" value="1"/>
</dbReference>
<dbReference type="HOGENOM" id="CLU_001265_0_5_1"/>
<dbReference type="eggNOG" id="KOG2533">
    <property type="taxonomic scope" value="Eukaryota"/>
</dbReference>
<keyword evidence="8" id="KW-1185">Reference proteome</keyword>
<feature type="transmembrane region" description="Helical" evidence="6">
    <location>
        <begin position="371"/>
        <end position="391"/>
    </location>
</feature>
<dbReference type="InParanoid" id="K0KVA6"/>
<accession>K0KVA6</accession>
<evidence type="ECO:0000256" key="1">
    <source>
        <dbReference type="ARBA" id="ARBA00004141"/>
    </source>
</evidence>
<dbReference type="InterPro" id="IPR011701">
    <property type="entry name" value="MFS"/>
</dbReference>
<dbReference type="PANTHER" id="PTHR43791">
    <property type="entry name" value="PERMEASE-RELATED"/>
    <property type="match status" value="1"/>
</dbReference>
<feature type="transmembrane region" description="Helical" evidence="6">
    <location>
        <begin position="397"/>
        <end position="419"/>
    </location>
</feature>
<feature type="transmembrane region" description="Helical" evidence="6">
    <location>
        <begin position="431"/>
        <end position="452"/>
    </location>
</feature>
<evidence type="ECO:0000256" key="4">
    <source>
        <dbReference type="ARBA" id="ARBA00022989"/>
    </source>
</evidence>
<keyword evidence="2" id="KW-0813">Transport</keyword>
<keyword evidence="3 6" id="KW-0812">Transmembrane</keyword>
<dbReference type="STRING" id="1206466.K0KVA6"/>
<gene>
    <name evidence="7" type="ORF">BN7_4951</name>
</gene>
<evidence type="ECO:0000256" key="6">
    <source>
        <dbReference type="SAM" id="Phobius"/>
    </source>
</evidence>
<proteinExistence type="predicted"/>
<feature type="transmembrane region" description="Helical" evidence="6">
    <location>
        <begin position="76"/>
        <end position="93"/>
    </location>
</feature>
<dbReference type="AlphaFoldDB" id="K0KVA6"/>
<feature type="transmembrane region" description="Helical" evidence="6">
    <location>
        <begin position="238"/>
        <end position="258"/>
    </location>
</feature>
<feature type="transmembrane region" description="Helical" evidence="6">
    <location>
        <begin position="343"/>
        <end position="364"/>
    </location>
</feature>
<keyword evidence="4 6" id="KW-1133">Transmembrane helix</keyword>
<dbReference type="GO" id="GO:0016020">
    <property type="term" value="C:membrane"/>
    <property type="evidence" value="ECO:0007669"/>
    <property type="project" value="UniProtKB-SubCell"/>
</dbReference>
<organism evidence="7 8">
    <name type="scientific">Wickerhamomyces ciferrii (strain ATCC 14091 / BCRC 22168 / CBS 111 / JCM 3599 / NBRC 0793 / NRRL Y-1031 F-60-10)</name>
    <name type="common">Yeast</name>
    <name type="synonym">Pichia ciferrii</name>
    <dbReference type="NCBI Taxonomy" id="1206466"/>
    <lineage>
        <taxon>Eukaryota</taxon>
        <taxon>Fungi</taxon>
        <taxon>Dikarya</taxon>
        <taxon>Ascomycota</taxon>
        <taxon>Saccharomycotina</taxon>
        <taxon>Saccharomycetes</taxon>
        <taxon>Phaffomycetales</taxon>
        <taxon>Wickerhamomycetaceae</taxon>
        <taxon>Wickerhamomyces</taxon>
    </lineage>
</organism>
<sequence length="545" mass="61678">MSKESRSLSISSVTNLKFGTSIKVQGLDSKEDTDELVDDKIVNAKQADVTLELFKKYEEQAGELTPELEARIKRKLWLIILPILFFVNFILFLDKNAFSYAALLGLFEDANLTQSTYNDIQTYFYVGYLLAQIPSHYIFQRIKLSWYITGVTAVWTITTFSMLAAKNYKHLIVIRFFLGFSEAGVTPCIQHTIAMWFPPVEQAFVNPIFWISTLSQGVTGGLIAYGTLHVETWRPWKVYWTIIGGLSIILSISSYLFYPDNPATYKYFTVEERIHVIKRIKAVTNSSIEQKTVKRYQVVEALKDPITYLFGLFVFFLMLCQSLGFQTAIIYKNLGFSNLQSTLVSVAQSGWSVLSAIAGSLALVKFKTQSAHVGSVFSLFALLGGLLAVSVPLNKPYGILAGTFLTAGTANTFIMGFSWSQSSAAGYSKKIVRTIAWSIGYCISSLVCPHFWRQQDAPRYYLAWIIQIIGCWVLAPLTLQIIRFILNKRNKQRRQYIQDIEDGKIEDEYGFVTTFDSNGDAVKTKVDISMLDLTDLENKKFIYPL</sequence>
<evidence type="ECO:0000256" key="3">
    <source>
        <dbReference type="ARBA" id="ARBA00022692"/>
    </source>
</evidence>
<dbReference type="GO" id="GO:0033229">
    <property type="term" value="F:cysteine transmembrane transporter activity"/>
    <property type="evidence" value="ECO:0007669"/>
    <property type="project" value="TreeGrafter"/>
</dbReference>